<sequence length="449" mass="51739">MNQNYQLIYPTLDLFLYDLKAGLGQDEEKLKQNRQLFWQKVYGNQLDSKQLAELAQAETDSLDYVELLGHKKYEIFPSPLNGYYYPVQMGDTYALQVDCTANYISDYKYSPQSIDCLHNLQTEILNKINNQHGNLGQSWLIWGQLSTDNQDPQATAQECFAQLKLHPQQNWQNDFIGQGKFFGGTIFELQRLPAKAQNLHDSYHLLICLFPDQIKTDAIREINSKLSPQLLRLLRYRHKIYWANSQSQEIKDNLKQAANLAQAIVNNLNANLKKPDIKINELETFLKNTPEILLKYTNNLAYLDDQKRTIEVNINNYQKRYQELIKLDSNSDWEFLQIFSNYANEKFLVQIETDQANFSPGLTLMENYIKTIQGIIDIERTKSDRNLENIIGSVGIGLAISQIASSILVSQYPPQKETPFFLTAVFGGSVVAGVLTSIIAWILFKKIRR</sequence>
<gene>
    <name evidence="2" type="ORF">GNE12_15715</name>
</gene>
<keyword evidence="1" id="KW-0812">Transmembrane</keyword>
<dbReference type="Proteomes" id="UP000570851">
    <property type="component" value="Unassembled WGS sequence"/>
</dbReference>
<feature type="transmembrane region" description="Helical" evidence="1">
    <location>
        <begin position="390"/>
        <end position="409"/>
    </location>
</feature>
<comment type="caution">
    <text evidence="2">The sequence shown here is derived from an EMBL/GenBank/DDBJ whole genome shotgun (WGS) entry which is preliminary data.</text>
</comment>
<keyword evidence="3" id="KW-1185">Reference proteome</keyword>
<protein>
    <submittedName>
        <fullName evidence="2">Uncharacterized protein</fullName>
    </submittedName>
</protein>
<feature type="transmembrane region" description="Helical" evidence="1">
    <location>
        <begin position="421"/>
        <end position="444"/>
    </location>
</feature>
<accession>A0ABR6SAC7</accession>
<dbReference type="EMBL" id="JACKZP010000059">
    <property type="protein sequence ID" value="MBC1303359.1"/>
    <property type="molecule type" value="Genomic_DNA"/>
</dbReference>
<dbReference type="RefSeq" id="WP_011320222.1">
    <property type="nucleotide sequence ID" value="NZ_JACKZP010000059.1"/>
</dbReference>
<reference evidence="2 3" key="1">
    <citation type="submission" date="2019-11" db="EMBL/GenBank/DDBJ databases">
        <title>Comparison of genomes from free-living endosymbiotic cyanobacteria isolated from Azolla.</title>
        <authorList>
            <person name="Thiel T."/>
            <person name="Pratte B."/>
        </authorList>
    </citation>
    <scope>NUCLEOTIDE SEQUENCE [LARGE SCALE GENOMIC DNA]</scope>
    <source>
        <strain evidence="2 3">N2B</strain>
    </source>
</reference>
<organism evidence="2 3">
    <name type="scientific">Trichormus variabilis N2B</name>
    <dbReference type="NCBI Taxonomy" id="2681315"/>
    <lineage>
        <taxon>Bacteria</taxon>
        <taxon>Bacillati</taxon>
        <taxon>Cyanobacteriota</taxon>
        <taxon>Cyanophyceae</taxon>
        <taxon>Nostocales</taxon>
        <taxon>Nostocaceae</taxon>
        <taxon>Trichormus</taxon>
    </lineage>
</organism>
<evidence type="ECO:0000256" key="1">
    <source>
        <dbReference type="SAM" id="Phobius"/>
    </source>
</evidence>
<evidence type="ECO:0000313" key="2">
    <source>
        <dbReference type="EMBL" id="MBC1303359.1"/>
    </source>
</evidence>
<keyword evidence="1" id="KW-0472">Membrane</keyword>
<proteinExistence type="predicted"/>
<evidence type="ECO:0000313" key="3">
    <source>
        <dbReference type="Proteomes" id="UP000570851"/>
    </source>
</evidence>
<dbReference type="GeneID" id="58726296"/>
<keyword evidence="1" id="KW-1133">Transmembrane helix</keyword>
<name>A0ABR6SAC7_ANAVA</name>